<evidence type="ECO:0000256" key="4">
    <source>
        <dbReference type="RuleBase" id="RU361169"/>
    </source>
</evidence>
<accession>A0A915DP69</accession>
<name>A0A915DP69_9BILA</name>
<dbReference type="PANTHER" id="PTHR31339:SF9">
    <property type="entry name" value="PLASMIN AND FIBRONECTIN-BINDING PROTEIN A"/>
    <property type="match status" value="1"/>
</dbReference>
<dbReference type="PROSITE" id="PS50853">
    <property type="entry name" value="FN3"/>
    <property type="match status" value="1"/>
</dbReference>
<evidence type="ECO:0000256" key="1">
    <source>
        <dbReference type="ARBA" id="ARBA00008834"/>
    </source>
</evidence>
<evidence type="ECO:0000256" key="3">
    <source>
        <dbReference type="ARBA" id="ARBA00023295"/>
    </source>
</evidence>
<dbReference type="Pfam" id="PF00041">
    <property type="entry name" value="fn3"/>
    <property type="match status" value="1"/>
</dbReference>
<dbReference type="InterPro" id="IPR013783">
    <property type="entry name" value="Ig-like_fold"/>
</dbReference>
<dbReference type="GO" id="GO:0004650">
    <property type="term" value="F:polygalacturonase activity"/>
    <property type="evidence" value="ECO:0007669"/>
    <property type="project" value="InterPro"/>
</dbReference>
<dbReference type="InterPro" id="IPR051801">
    <property type="entry name" value="GH28_Enzymes"/>
</dbReference>
<dbReference type="Proteomes" id="UP000887574">
    <property type="component" value="Unplaced"/>
</dbReference>
<evidence type="ECO:0000313" key="7">
    <source>
        <dbReference type="WBParaSite" id="jg22144"/>
    </source>
</evidence>
<dbReference type="SUPFAM" id="SSF51126">
    <property type="entry name" value="Pectin lyase-like"/>
    <property type="match status" value="1"/>
</dbReference>
<dbReference type="WBParaSite" id="jg22144">
    <property type="protein sequence ID" value="jg22144"/>
    <property type="gene ID" value="jg22144"/>
</dbReference>
<evidence type="ECO:0000313" key="6">
    <source>
        <dbReference type="Proteomes" id="UP000887574"/>
    </source>
</evidence>
<dbReference type="AlphaFoldDB" id="A0A915DP69"/>
<evidence type="ECO:0000256" key="2">
    <source>
        <dbReference type="ARBA" id="ARBA00022801"/>
    </source>
</evidence>
<dbReference type="PANTHER" id="PTHR31339">
    <property type="entry name" value="PECTIN LYASE-RELATED"/>
    <property type="match status" value="1"/>
</dbReference>
<feature type="domain" description="Fibronectin type-III" evidence="5">
    <location>
        <begin position="1"/>
        <end position="115"/>
    </location>
</feature>
<dbReference type="CDD" id="cd00063">
    <property type="entry name" value="FN3"/>
    <property type="match status" value="1"/>
</dbReference>
<organism evidence="6 7">
    <name type="scientific">Ditylenchus dipsaci</name>
    <dbReference type="NCBI Taxonomy" id="166011"/>
    <lineage>
        <taxon>Eukaryota</taxon>
        <taxon>Metazoa</taxon>
        <taxon>Ecdysozoa</taxon>
        <taxon>Nematoda</taxon>
        <taxon>Chromadorea</taxon>
        <taxon>Rhabditida</taxon>
        <taxon>Tylenchina</taxon>
        <taxon>Tylenchomorpha</taxon>
        <taxon>Sphaerularioidea</taxon>
        <taxon>Anguinidae</taxon>
        <taxon>Anguininae</taxon>
        <taxon>Ditylenchus</taxon>
    </lineage>
</organism>
<dbReference type="InterPro" id="IPR000743">
    <property type="entry name" value="Glyco_hydro_28"/>
</dbReference>
<comment type="similarity">
    <text evidence="1 4">Belongs to the glycosyl hydrolase 28 family.</text>
</comment>
<keyword evidence="2 4" id="KW-0378">Hydrolase</keyword>
<dbReference type="SUPFAM" id="SSF49265">
    <property type="entry name" value="Fibronectin type III"/>
    <property type="match status" value="1"/>
</dbReference>
<protein>
    <submittedName>
        <fullName evidence="7">Fibronectin type-III domain-containing protein</fullName>
    </submittedName>
</protein>
<reference evidence="7" key="1">
    <citation type="submission" date="2022-11" db="UniProtKB">
        <authorList>
            <consortium name="WormBaseParasite"/>
        </authorList>
    </citation>
    <scope>IDENTIFICATION</scope>
</reference>
<dbReference type="InterPro" id="IPR036116">
    <property type="entry name" value="FN3_sf"/>
</dbReference>
<dbReference type="Gene3D" id="2.160.20.10">
    <property type="entry name" value="Single-stranded right-handed beta-helix, Pectin lyase-like"/>
    <property type="match status" value="1"/>
</dbReference>
<dbReference type="Gene3D" id="2.60.40.10">
    <property type="entry name" value="Immunoglobulins"/>
    <property type="match status" value="1"/>
</dbReference>
<dbReference type="InterPro" id="IPR012334">
    <property type="entry name" value="Pectin_lyas_fold"/>
</dbReference>
<proteinExistence type="inferred from homology"/>
<evidence type="ECO:0000259" key="5">
    <source>
        <dbReference type="PROSITE" id="PS50853"/>
    </source>
</evidence>
<dbReference type="InterPro" id="IPR003961">
    <property type="entry name" value="FN3_dom"/>
</dbReference>
<dbReference type="Pfam" id="PF00295">
    <property type="entry name" value="Glyco_hydro_28"/>
    <property type="match status" value="1"/>
</dbReference>
<keyword evidence="3 4" id="KW-0326">Glycosidase</keyword>
<keyword evidence="6" id="KW-1185">Reference proteome</keyword>
<dbReference type="InterPro" id="IPR011050">
    <property type="entry name" value="Pectin_lyase_fold/virulence"/>
</dbReference>
<sequence>MNLCVPVLSYDDTSISIVWNKPDNYTDIVDYNVYMNNKSVGSASANNAINSVAYPYIKQFYAEDTAGFHNKITYHSFKATGLSPNTVYTFYVTAVHSSGKESAASVSVVQQTAPTFTNIFNIVTLGAVGDGSTLNTKVIQKAIDGCSTSKSTSAYGCKVLIPFQTLNTSTYVTGSLFFNSFMTFEIEKGATLLASSKSIDFPPNGNRPYSLLNTKGSKSYSDIRITGKGTIDGNGWTKSSADITDEAGNKLPYYAHGSTSTWQTLGVLAKDQIQAAVNALGGKATSTQISNFYSNARSSLVSFSSVTNIFFTNLKLLNPSFHGVQFSECINLVFTNTLSLTYDVNNGDGVELGSTNNALIYNNLMNNGDDCINFSAGQGKADENKTANLNQFTWIFNNYLRRGHGGVVVGSNTAGFIQDILAEDNLMFMTDNGFRLKSTPATGGGAKRIVFRDTAMREVGTTNTVKSGGQTFGNHNRGNPIIVTLAYSAVIKGQDQAVKCAQFSYITFKQISVDNGIPQTSDAVISVDGYGGKDSSLPYPETFQENLVFDTIKLKNVSPATIATQLGELVILRI</sequence>
<dbReference type="GO" id="GO:0005975">
    <property type="term" value="P:carbohydrate metabolic process"/>
    <property type="evidence" value="ECO:0007669"/>
    <property type="project" value="InterPro"/>
</dbReference>